<dbReference type="CDD" id="cd04301">
    <property type="entry name" value="NAT_SF"/>
    <property type="match status" value="1"/>
</dbReference>
<evidence type="ECO:0000259" key="3">
    <source>
        <dbReference type="PROSITE" id="PS51186"/>
    </source>
</evidence>
<dbReference type="Gene3D" id="3.40.630.30">
    <property type="match status" value="1"/>
</dbReference>
<dbReference type="PROSITE" id="PS51186">
    <property type="entry name" value="GNAT"/>
    <property type="match status" value="1"/>
</dbReference>
<accession>A0A0U3NXM7</accession>
<keyword evidence="1 4" id="KW-0808">Transferase</keyword>
<evidence type="ECO:0000256" key="1">
    <source>
        <dbReference type="ARBA" id="ARBA00022679"/>
    </source>
</evidence>
<dbReference type="Proteomes" id="UP000065151">
    <property type="component" value="Chromosome"/>
</dbReference>
<proteinExistence type="predicted"/>
<dbReference type="InterPro" id="IPR016181">
    <property type="entry name" value="Acyl_CoA_acyltransferase"/>
</dbReference>
<dbReference type="GO" id="GO:0016747">
    <property type="term" value="F:acyltransferase activity, transferring groups other than amino-acyl groups"/>
    <property type="evidence" value="ECO:0007669"/>
    <property type="project" value="InterPro"/>
</dbReference>
<evidence type="ECO:0000256" key="2">
    <source>
        <dbReference type="ARBA" id="ARBA00023315"/>
    </source>
</evidence>
<organism evidence="4">
    <name type="scientific">Pseudarthrobacter sulfonivorans</name>
    <dbReference type="NCBI Taxonomy" id="121292"/>
    <lineage>
        <taxon>Bacteria</taxon>
        <taxon>Bacillati</taxon>
        <taxon>Actinomycetota</taxon>
        <taxon>Actinomycetes</taxon>
        <taxon>Micrococcales</taxon>
        <taxon>Micrococcaceae</taxon>
        <taxon>Pseudarthrobacter</taxon>
    </lineage>
</organism>
<dbReference type="InterPro" id="IPR050832">
    <property type="entry name" value="Bact_Acetyltransf"/>
</dbReference>
<dbReference type="PANTHER" id="PTHR43877">
    <property type="entry name" value="AMINOALKYLPHOSPHONATE N-ACETYLTRANSFERASE-RELATED-RELATED"/>
    <property type="match status" value="1"/>
</dbReference>
<keyword evidence="2" id="KW-0012">Acyltransferase</keyword>
<dbReference type="Pfam" id="PF00583">
    <property type="entry name" value="Acetyltransf_1"/>
    <property type="match status" value="1"/>
</dbReference>
<name>A0A0U3NXM7_9MICC</name>
<feature type="domain" description="N-acetyltransferase" evidence="3">
    <location>
        <begin position="21"/>
        <end position="173"/>
    </location>
</feature>
<dbReference type="RefSeq" id="WP_058930748.1">
    <property type="nucleotide sequence ID" value="NZ_CP013747.1"/>
</dbReference>
<protein>
    <submittedName>
        <fullName evidence="4">GNAT family acetyltransferase</fullName>
    </submittedName>
</protein>
<dbReference type="PANTHER" id="PTHR43877:SF2">
    <property type="entry name" value="AMINOALKYLPHOSPHONATE N-ACETYLTRANSFERASE-RELATED"/>
    <property type="match status" value="1"/>
</dbReference>
<dbReference type="InterPro" id="IPR000182">
    <property type="entry name" value="GNAT_dom"/>
</dbReference>
<evidence type="ECO:0000313" key="5">
    <source>
        <dbReference type="Proteomes" id="UP000065151"/>
    </source>
</evidence>
<dbReference type="EMBL" id="CP013747">
    <property type="protein sequence ID" value="ALV41615.1"/>
    <property type="molecule type" value="Genomic_DNA"/>
</dbReference>
<reference evidence="4 5" key="1">
    <citation type="submission" date="2015-12" db="EMBL/GenBank/DDBJ databases">
        <authorList>
            <person name="Shamseldin A."/>
            <person name="Moawad H."/>
            <person name="Abd El-Rahim W.M."/>
            <person name="Sadowsky M.J."/>
        </authorList>
    </citation>
    <scope>NUCLEOTIDE SEQUENCE [LARGE SCALE GENOMIC DNA]</scope>
    <source>
        <strain evidence="4 5">Ar51</strain>
    </source>
</reference>
<gene>
    <name evidence="4" type="ORF">AU252_11010</name>
</gene>
<sequence>MTTNPGALTALLTADVDGGTFRLRHAVSGDLPAIVALLADDSLGASRELGHGMEPYERAFEAIDADPCHLLVVGEYDPMGAADGPVVATFQLSFLPGISRQGSWRSQLEAVRVAGSLRGQGLGNLMVGWAIDESRRRGCTLMQLTTHKTRTAAHRFYERLGFDASHEGMKLTL</sequence>
<evidence type="ECO:0000313" key="4">
    <source>
        <dbReference type="EMBL" id="ALV41615.1"/>
    </source>
</evidence>
<dbReference type="SUPFAM" id="SSF55729">
    <property type="entry name" value="Acyl-CoA N-acyltransferases (Nat)"/>
    <property type="match status" value="1"/>
</dbReference>
<dbReference type="STRING" id="121292.AU252_11010"/>
<dbReference type="AlphaFoldDB" id="A0A0U3NXM7"/>
<dbReference type="KEGG" id="psul:AU252_11010"/>